<evidence type="ECO:0000313" key="4">
    <source>
        <dbReference type="Proteomes" id="UP000321638"/>
    </source>
</evidence>
<evidence type="ECO:0000313" key="3">
    <source>
        <dbReference type="EMBL" id="TXL77682.1"/>
    </source>
</evidence>
<evidence type="ECO:0000256" key="2">
    <source>
        <dbReference type="SAM" id="SignalP"/>
    </source>
</evidence>
<gene>
    <name evidence="3" type="ORF">FHP25_09680</name>
</gene>
<name>A0A5C8PRY8_9HYPH</name>
<dbReference type="PANTHER" id="PTHR42928">
    <property type="entry name" value="TRICARBOXYLATE-BINDING PROTEIN"/>
    <property type="match status" value="1"/>
</dbReference>
<comment type="similarity">
    <text evidence="1">Belongs to the UPF0065 (bug) family.</text>
</comment>
<dbReference type="Pfam" id="PF03401">
    <property type="entry name" value="TctC"/>
    <property type="match status" value="1"/>
</dbReference>
<dbReference type="RefSeq" id="WP_147846722.1">
    <property type="nucleotide sequence ID" value="NZ_VDUZ01000008.1"/>
</dbReference>
<dbReference type="Gene3D" id="3.40.190.150">
    <property type="entry name" value="Bordetella uptake gene, domain 1"/>
    <property type="match status" value="1"/>
</dbReference>
<keyword evidence="2" id="KW-0732">Signal</keyword>
<accession>A0A5C8PRY8</accession>
<dbReference type="AlphaFoldDB" id="A0A5C8PRY8"/>
<sequence>MKIIRWLAGFAAVASLLAAAGPGAAQPWPSKPIRLVVPYAAGSGSDIVARIVADPLSRALGQPIVVDNKPGANSTVGTEAVVTSPPDGYTLGLMTNAGLVASPAGLTGGVRYDPAKDLGYATMVGSVTYVWVVNTDVAARTAPELIRLIKASPGKFNYASGNTGGIAYGGTIKNTYQLDMTHVPYKSVPPALVDLIAGNVQVMVADVAASLAMIRSGKVRAIGVPTAQRNPLLPDVPTFAESGLATPPDMSGWWVLVAPAGTPDPILDRLNQEVVRILNTGTVRSALLQAGIVPTPSTRQHAVQYQEEQLQVWRAIVKDLNLKAE</sequence>
<dbReference type="InterPro" id="IPR042100">
    <property type="entry name" value="Bug_dom1"/>
</dbReference>
<dbReference type="InterPro" id="IPR005064">
    <property type="entry name" value="BUG"/>
</dbReference>
<dbReference type="PIRSF" id="PIRSF017082">
    <property type="entry name" value="YflP"/>
    <property type="match status" value="1"/>
</dbReference>
<dbReference type="OrthoDB" id="9780943at2"/>
<reference evidence="3 4" key="1">
    <citation type="submission" date="2019-06" db="EMBL/GenBank/DDBJ databases">
        <title>New taxonomy in bacterial strain CC-CFT640, isolated from vineyard.</title>
        <authorList>
            <person name="Lin S.-Y."/>
            <person name="Tsai C.-F."/>
            <person name="Young C.-C."/>
        </authorList>
    </citation>
    <scope>NUCLEOTIDE SEQUENCE [LARGE SCALE GENOMIC DNA]</scope>
    <source>
        <strain evidence="3 4">CC-CFT640</strain>
    </source>
</reference>
<dbReference type="CDD" id="cd07012">
    <property type="entry name" value="PBP2_Bug_TTT"/>
    <property type="match status" value="1"/>
</dbReference>
<organism evidence="3 4">
    <name type="scientific">Vineibacter terrae</name>
    <dbReference type="NCBI Taxonomy" id="2586908"/>
    <lineage>
        <taxon>Bacteria</taxon>
        <taxon>Pseudomonadati</taxon>
        <taxon>Pseudomonadota</taxon>
        <taxon>Alphaproteobacteria</taxon>
        <taxon>Hyphomicrobiales</taxon>
        <taxon>Vineibacter</taxon>
    </lineage>
</organism>
<dbReference type="PANTHER" id="PTHR42928:SF5">
    <property type="entry name" value="BLR1237 PROTEIN"/>
    <property type="match status" value="1"/>
</dbReference>
<evidence type="ECO:0000256" key="1">
    <source>
        <dbReference type="ARBA" id="ARBA00006987"/>
    </source>
</evidence>
<keyword evidence="4" id="KW-1185">Reference proteome</keyword>
<feature type="signal peptide" evidence="2">
    <location>
        <begin position="1"/>
        <end position="20"/>
    </location>
</feature>
<dbReference type="Gene3D" id="3.40.190.10">
    <property type="entry name" value="Periplasmic binding protein-like II"/>
    <property type="match status" value="1"/>
</dbReference>
<feature type="chain" id="PRO_5022965226" evidence="2">
    <location>
        <begin position="21"/>
        <end position="325"/>
    </location>
</feature>
<comment type="caution">
    <text evidence="3">The sequence shown here is derived from an EMBL/GenBank/DDBJ whole genome shotgun (WGS) entry which is preliminary data.</text>
</comment>
<dbReference type="EMBL" id="VDUZ01000008">
    <property type="protein sequence ID" value="TXL77682.1"/>
    <property type="molecule type" value="Genomic_DNA"/>
</dbReference>
<dbReference type="Proteomes" id="UP000321638">
    <property type="component" value="Unassembled WGS sequence"/>
</dbReference>
<protein>
    <submittedName>
        <fullName evidence="3">Tripartite tricarboxylate transporter substrate binding protein</fullName>
    </submittedName>
</protein>
<dbReference type="SUPFAM" id="SSF53850">
    <property type="entry name" value="Periplasmic binding protein-like II"/>
    <property type="match status" value="1"/>
</dbReference>
<proteinExistence type="inferred from homology"/>